<dbReference type="InterPro" id="IPR036034">
    <property type="entry name" value="PDZ_sf"/>
</dbReference>
<keyword evidence="4" id="KW-1185">Reference proteome</keyword>
<dbReference type="SUPFAM" id="SSF50156">
    <property type="entry name" value="PDZ domain-like"/>
    <property type="match status" value="1"/>
</dbReference>
<feature type="compositionally biased region" description="Polar residues" evidence="1">
    <location>
        <begin position="105"/>
        <end position="115"/>
    </location>
</feature>
<feature type="compositionally biased region" description="Low complexity" evidence="1">
    <location>
        <begin position="137"/>
        <end position="163"/>
    </location>
</feature>
<dbReference type="AlphaFoldDB" id="A0A2P4XHZ1"/>
<dbReference type="Proteomes" id="UP000237271">
    <property type="component" value="Unassembled WGS sequence"/>
</dbReference>
<name>A0A2P4XHZ1_9STRA</name>
<comment type="caution">
    <text evidence="3">The sequence shown here is derived from an EMBL/GenBank/DDBJ whole genome shotgun (WGS) entry which is preliminary data.</text>
</comment>
<evidence type="ECO:0000259" key="2">
    <source>
        <dbReference type="PROSITE" id="PS50106"/>
    </source>
</evidence>
<feature type="region of interest" description="Disordered" evidence="1">
    <location>
        <begin position="127"/>
        <end position="197"/>
    </location>
</feature>
<reference evidence="3 4" key="1">
    <citation type="journal article" date="2017" name="Genome Biol. Evol.">
        <title>Phytophthora megakarya and P. palmivora, closely related causal agents of cacao black pod rot, underwent increases in genome sizes and gene numbers by different mechanisms.</title>
        <authorList>
            <person name="Ali S.S."/>
            <person name="Shao J."/>
            <person name="Lary D.J."/>
            <person name="Kronmiller B."/>
            <person name="Shen D."/>
            <person name="Strem M.D."/>
            <person name="Amoako-Attah I."/>
            <person name="Akrofi A.Y."/>
            <person name="Begoude B.A."/>
            <person name="Ten Hoopen G.M."/>
            <person name="Coulibaly K."/>
            <person name="Kebe B.I."/>
            <person name="Melnick R.L."/>
            <person name="Guiltinan M.J."/>
            <person name="Tyler B.M."/>
            <person name="Meinhardt L.W."/>
            <person name="Bailey B.A."/>
        </authorList>
    </citation>
    <scope>NUCLEOTIDE SEQUENCE [LARGE SCALE GENOMIC DNA]</scope>
    <source>
        <strain evidence="4">sbr112.9</strain>
    </source>
</reference>
<feature type="compositionally biased region" description="Low complexity" evidence="1">
    <location>
        <begin position="52"/>
        <end position="63"/>
    </location>
</feature>
<organism evidence="3 4">
    <name type="scientific">Phytophthora palmivora</name>
    <dbReference type="NCBI Taxonomy" id="4796"/>
    <lineage>
        <taxon>Eukaryota</taxon>
        <taxon>Sar</taxon>
        <taxon>Stramenopiles</taxon>
        <taxon>Oomycota</taxon>
        <taxon>Peronosporomycetes</taxon>
        <taxon>Peronosporales</taxon>
        <taxon>Peronosporaceae</taxon>
        <taxon>Phytophthora</taxon>
    </lineage>
</organism>
<evidence type="ECO:0000256" key="1">
    <source>
        <dbReference type="SAM" id="MobiDB-lite"/>
    </source>
</evidence>
<evidence type="ECO:0000313" key="4">
    <source>
        <dbReference type="Proteomes" id="UP000237271"/>
    </source>
</evidence>
<dbReference type="PROSITE" id="PS50106">
    <property type="entry name" value="PDZ"/>
    <property type="match status" value="1"/>
</dbReference>
<dbReference type="InterPro" id="IPR001478">
    <property type="entry name" value="PDZ"/>
</dbReference>
<feature type="compositionally biased region" description="Polar residues" evidence="1">
    <location>
        <begin position="164"/>
        <end position="178"/>
    </location>
</feature>
<dbReference type="Gene3D" id="2.30.42.10">
    <property type="match status" value="1"/>
</dbReference>
<gene>
    <name evidence="3" type="ORF">PHPALM_19174</name>
</gene>
<sequence length="292" mass="32370">MQYIMNVPKPAVIRFRRPLANRAKANSPAKPVESSSLPTAQMAAMDIAQPQRAASPVRSASVAGPPPAPERSYSAASENDTPGLLGYRSARSNSSFAMSRHQHSSKYQTQPQQHVQVAEDLSFGQTALSQGYGDNGYQSQPQQSYQVPPQQHSPYQPSPLQHQGSFQHTPPQPQQHLYQQSSFNQSYQQPQGAPQMEEEEFFEIDSNAYYQIQWTDGPFGFTVREAQSKQGSVVLITKRTGKSTCAGLRRVAVGDILIKIGDKDVRQLGFERSTMHLRNVPKPVVLTFQAID</sequence>
<feature type="domain" description="PDZ" evidence="2">
    <location>
        <begin position="215"/>
        <end position="292"/>
    </location>
</feature>
<dbReference type="OrthoDB" id="114720at2759"/>
<feature type="compositionally biased region" description="Low complexity" evidence="1">
    <location>
        <begin position="179"/>
        <end position="191"/>
    </location>
</feature>
<proteinExistence type="predicted"/>
<dbReference type="EMBL" id="NCKW01010514">
    <property type="protein sequence ID" value="POM65160.1"/>
    <property type="molecule type" value="Genomic_DNA"/>
</dbReference>
<protein>
    <recommendedName>
        <fullName evidence="2">PDZ domain-containing protein</fullName>
    </recommendedName>
</protein>
<feature type="region of interest" description="Disordered" evidence="1">
    <location>
        <begin position="22"/>
        <end position="115"/>
    </location>
</feature>
<accession>A0A2P4XHZ1</accession>
<evidence type="ECO:0000313" key="3">
    <source>
        <dbReference type="EMBL" id="POM65160.1"/>
    </source>
</evidence>